<protein>
    <submittedName>
        <fullName evidence="8">Putative transporter YyaM</fullName>
    </submittedName>
</protein>
<dbReference type="SUPFAM" id="SSF103481">
    <property type="entry name" value="Multidrug resistance efflux transporter EmrE"/>
    <property type="match status" value="2"/>
</dbReference>
<dbReference type="InterPro" id="IPR000620">
    <property type="entry name" value="EamA_dom"/>
</dbReference>
<evidence type="ECO:0000256" key="2">
    <source>
        <dbReference type="ARBA" id="ARBA00007362"/>
    </source>
</evidence>
<evidence type="ECO:0000259" key="7">
    <source>
        <dbReference type="Pfam" id="PF00892"/>
    </source>
</evidence>
<dbReference type="EMBL" id="CP015961">
    <property type="protein sequence ID" value="ANI91543.1"/>
    <property type="molecule type" value="Genomic_DNA"/>
</dbReference>
<dbReference type="STRING" id="499555.BJL86_0741"/>
<proteinExistence type="inferred from homology"/>
<feature type="transmembrane region" description="Helical" evidence="6">
    <location>
        <begin position="154"/>
        <end position="174"/>
    </location>
</feature>
<dbReference type="Proteomes" id="UP000186104">
    <property type="component" value="Chromosome"/>
</dbReference>
<keyword evidence="4 6" id="KW-1133">Transmembrane helix</keyword>
<keyword evidence="3 6" id="KW-0812">Transmembrane</keyword>
<organism evidence="8 9">
    <name type="scientific">Dietzia timorensis</name>
    <dbReference type="NCBI Taxonomy" id="499555"/>
    <lineage>
        <taxon>Bacteria</taxon>
        <taxon>Bacillati</taxon>
        <taxon>Actinomycetota</taxon>
        <taxon>Actinomycetes</taxon>
        <taxon>Mycobacteriales</taxon>
        <taxon>Dietziaceae</taxon>
        <taxon>Dietzia</taxon>
    </lineage>
</organism>
<keyword evidence="9" id="KW-1185">Reference proteome</keyword>
<dbReference type="AlphaFoldDB" id="A0A173LI19"/>
<comment type="similarity">
    <text evidence="2">Belongs to the EamA transporter family.</text>
</comment>
<dbReference type="InterPro" id="IPR050638">
    <property type="entry name" value="AA-Vitamin_Transporters"/>
</dbReference>
<keyword evidence="5 6" id="KW-0472">Membrane</keyword>
<gene>
    <name evidence="8" type="ORF">BJL86_0741</name>
</gene>
<comment type="subcellular location">
    <subcellularLocation>
        <location evidence="1">Membrane</location>
        <topology evidence="1">Multi-pass membrane protein</topology>
    </subcellularLocation>
</comment>
<dbReference type="PANTHER" id="PTHR32322">
    <property type="entry name" value="INNER MEMBRANE TRANSPORTER"/>
    <property type="match status" value="1"/>
</dbReference>
<evidence type="ECO:0000256" key="6">
    <source>
        <dbReference type="SAM" id="Phobius"/>
    </source>
</evidence>
<evidence type="ECO:0000256" key="4">
    <source>
        <dbReference type="ARBA" id="ARBA00022989"/>
    </source>
</evidence>
<feature type="transmembrane region" description="Helical" evidence="6">
    <location>
        <begin position="244"/>
        <end position="266"/>
    </location>
</feature>
<evidence type="ECO:0000313" key="9">
    <source>
        <dbReference type="Proteomes" id="UP000186104"/>
    </source>
</evidence>
<feature type="domain" description="EamA" evidence="7">
    <location>
        <begin position="157"/>
        <end position="287"/>
    </location>
</feature>
<feature type="domain" description="EamA" evidence="7">
    <location>
        <begin position="15"/>
        <end position="140"/>
    </location>
</feature>
<dbReference type="Pfam" id="PF00892">
    <property type="entry name" value="EamA"/>
    <property type="match status" value="2"/>
</dbReference>
<feature type="transmembrane region" description="Helical" evidence="6">
    <location>
        <begin position="217"/>
        <end position="237"/>
    </location>
</feature>
<feature type="transmembrane region" description="Helical" evidence="6">
    <location>
        <begin position="130"/>
        <end position="148"/>
    </location>
</feature>
<sequence>MHTTKIEGMKISPSLALSTAFFYALGYPIGALAVRAATPGIVLLSRFVASAVILACIATALRLEWPRGKFAVHAAVVGVLSQGVQFVGCYQAMRLGVSPVLVALIIAMNPVLTAALATRALGERLDRRRAASVALAVLAIGAAFAGRLLDVGRIDAAVLWVVLAVFGLAGGGIYQQRYLTTGHPVASNAIGIVAAIVPAGVFTLLTKQEVTNAPQAVWMVAILVVANSVVAATLYMAAIKQAGAAAVSLLFGIIPSMAALLSWAIMGERPDLGVVVGLVIGAAACFLGIRRRGARSTPVENEASRRPRESSSSA</sequence>
<name>A0A173LI19_9ACTN</name>
<dbReference type="InterPro" id="IPR037185">
    <property type="entry name" value="EmrE-like"/>
</dbReference>
<evidence type="ECO:0000256" key="1">
    <source>
        <dbReference type="ARBA" id="ARBA00004141"/>
    </source>
</evidence>
<reference evidence="8 9" key="1">
    <citation type="submission" date="2016-06" db="EMBL/GenBank/DDBJ databases">
        <title>Complete genome sequence of a saline-alkali tolerant type strain Dietzia timorensis ID05-A0528T.</title>
        <authorList>
            <person name="Wu X."/>
        </authorList>
    </citation>
    <scope>NUCLEOTIDE SEQUENCE [LARGE SCALE GENOMIC DNA]</scope>
    <source>
        <strain evidence="8 9">ID05-A0528</strain>
    </source>
</reference>
<dbReference type="PANTHER" id="PTHR32322:SF2">
    <property type="entry name" value="EAMA DOMAIN-CONTAINING PROTEIN"/>
    <property type="match status" value="1"/>
</dbReference>
<feature type="transmembrane region" description="Helical" evidence="6">
    <location>
        <begin position="272"/>
        <end position="289"/>
    </location>
</feature>
<accession>A0A173LI19</accession>
<feature type="transmembrane region" description="Helical" evidence="6">
    <location>
        <begin position="186"/>
        <end position="205"/>
    </location>
</feature>
<feature type="transmembrane region" description="Helical" evidence="6">
    <location>
        <begin position="99"/>
        <end position="118"/>
    </location>
</feature>
<feature type="transmembrane region" description="Helical" evidence="6">
    <location>
        <begin position="43"/>
        <end position="63"/>
    </location>
</feature>
<evidence type="ECO:0000256" key="5">
    <source>
        <dbReference type="ARBA" id="ARBA00023136"/>
    </source>
</evidence>
<evidence type="ECO:0000256" key="3">
    <source>
        <dbReference type="ARBA" id="ARBA00022692"/>
    </source>
</evidence>
<evidence type="ECO:0000313" key="8">
    <source>
        <dbReference type="EMBL" id="ANI91543.1"/>
    </source>
</evidence>
<dbReference type="KEGG" id="dtm:BJL86_0741"/>
<dbReference type="GO" id="GO:0016020">
    <property type="term" value="C:membrane"/>
    <property type="evidence" value="ECO:0007669"/>
    <property type="project" value="UniProtKB-SubCell"/>
</dbReference>